<dbReference type="EMBL" id="JARIHO010000022">
    <property type="protein sequence ID" value="KAJ7343808.1"/>
    <property type="molecule type" value="Genomic_DNA"/>
</dbReference>
<protein>
    <submittedName>
        <fullName evidence="2">Uncharacterized protein</fullName>
    </submittedName>
</protein>
<sequence>MDEEQELFKPVGKENLEVLLYWAEEGGASKGSAPKEVRGYGLAYDKLPIPIWEKSDDTNSVKIKYTALLDADAKRPDIQYFIKFDDFKKLAKHPTNPEKKPPFNTQDWKTETTPVPPFGSKRTIKKMDLLDMPDHATYLVGHFHMPGANILDGVYELWDAEGKLEEKRLPQENTGRTSPPWSVYRYVKTCAAYVDRLRQYTVGKKPKTSSTYNPFGRFFVPSPPTGQKFNLVVVPGKVLRDLFPKDPAQPLRDAVDTLKTSHPDFNTTVQSEKPSEKPGDPGKWVLIGRAFPHYYDTYMIDSDYAVMNEQMELPLPASFHVPYGDAARVARFDEYLAASMVAKKELKAPTPTTAVLISHLGPLTVKYANLRRGESQAAEFAGLEARVAAECLWAQLPRARPIGDEPWATFRSEAGSQLVKIFGQTEWLHRTGYAYGAANEGEDKHLPQQRRNLVFGTKNCNTYMMRAENALQEFLEADGDHPNATTKAGLTGTWRDLMLTPGKGTLTTTVLRNHQLFQRLESDGSDPEWSIPPNNPPFWSTNVVADPAAAFTSGWFAPGLQYHVMYNATRWDVALNEAMIFDPFSRYCPLNYERILDGRVLKVLKELPLKPSPLDPKKKPLTTDPSAFGPVLFSNAAPALDAIKNGLSTLHIDKDSTNVIWQTSGPRNLVPVVVRDERVTAIESFHMTDERDTTTIIEEQTVLRVEPNSEEESKLESPNVQFSVPITLSLDGPAPPGYVARAYYQPLGFDGMRATVYSFKGVFPNNIDPSTGVQTVYEIAALNGKLNPLRFLDAIGQPLPGVSDWEGIDLQSLRIYHQTALVDPDRPVGWSLAAEWRLDGTSAIFQFMRDVLGLKHPPTVALEAQLSLGSGDISWTTQPKINSLILVGRLKDSALELFEHVALTEVGMRLIAYERRDWKKSSVGFGFAVFGTLDITIPKQSSPLKLNCEITKFGDAASLYATLRGDIWMDAFGVEGFNLTQVTLTSSVSLGGPFRPAFDVSALFQAEETAIILTGYISADEFAVSARIERADWTTLNSIYKALRGEDLDLPPFEFYLGSFEISVSSQQGFRLEVSGLLVHDFELDSASIVIQKDHFAVQGRYNDKLEICDGFTLDNCGIAVSLGPKGRQASLAVTGEISHGTMVFSAAAYLFRDGTGEQGEWGFAVTGNLRGSLSLARAFDLPGDLFDVVLQECRIVAATKEPSPNIVQSMGLRNGDSILKGVSIYAAVQIDAVRGLLPSQDTALTLSAGYQPPNSFDLGLRVASMSGIKIRDDLYTEGFSLAIKVAGDQSVLSVNTSLVIKPFQQRPEGLTFQLGLDVSRTKVNGKGKMLGHWENPLGMGRKIRVLDVLLEIGITLPSGQPLVTIGGALWIGKAKMAMLMIVSPDPLRCFFHGSVQDLNLREMVEFANEIKEEGAPYPLPEPDLLHINAMELYLCPTATMINGKLYPMGLAGGFDGVLFGKHVHLEGSFYVNGFQFKGAVDAFRVGPFQVKSSSGAEQAKFEVTMMANEQKILVDAAVQFFNCEFSVFLLLQGFPNPMFSLDLTLRLGGDLLVVKVKFVMIGSVHGWDDLGHLDFEIEGYFEQKVIDALAAELEQIILAITTEISNGLNAARNSVHELRNSANEVLQRTRSDLEAGRASQMRDPLTLRSEEVQKKLAQVRENKARNPVVQKVAQQLQEGEEALKHLPGWAGWMKGIFRLATIPQRVVVNLDDLNLIEDAFDSPIRALETIGHVAVELASNLYPDDLPVPYLRERMHLELRNLGGELDYQIGLMLVKKAEALVQTLEVAEEALGWVDEGVKRAGKALANAINDFRTLSFQILSVSVKGKASDLVGPNPRGLEVRIKYRALSRDYESVHWLKSLDWKDFVRSISQQIWNEIQGALISVVQHM</sequence>
<feature type="compositionally biased region" description="Polar residues" evidence="1">
    <location>
        <begin position="103"/>
        <end position="113"/>
    </location>
</feature>
<organism evidence="2 3">
    <name type="scientific">Mycena albidolilacea</name>
    <dbReference type="NCBI Taxonomy" id="1033008"/>
    <lineage>
        <taxon>Eukaryota</taxon>
        <taxon>Fungi</taxon>
        <taxon>Dikarya</taxon>
        <taxon>Basidiomycota</taxon>
        <taxon>Agaricomycotina</taxon>
        <taxon>Agaricomycetes</taxon>
        <taxon>Agaricomycetidae</taxon>
        <taxon>Agaricales</taxon>
        <taxon>Marasmiineae</taxon>
        <taxon>Mycenaceae</taxon>
        <taxon>Mycena</taxon>
    </lineage>
</organism>
<dbReference type="Proteomes" id="UP001218218">
    <property type="component" value="Unassembled WGS sequence"/>
</dbReference>
<gene>
    <name evidence="2" type="ORF">DFH08DRAFT_1081231</name>
</gene>
<comment type="caution">
    <text evidence="2">The sequence shown here is derived from an EMBL/GenBank/DDBJ whole genome shotgun (WGS) entry which is preliminary data.</text>
</comment>
<feature type="region of interest" description="Disordered" evidence="1">
    <location>
        <begin position="93"/>
        <end position="117"/>
    </location>
</feature>
<name>A0AAD7EPC3_9AGAR</name>
<feature type="compositionally biased region" description="Polar residues" evidence="1">
    <location>
        <begin position="263"/>
        <end position="272"/>
    </location>
</feature>
<accession>A0AAD7EPC3</accession>
<reference evidence="2" key="1">
    <citation type="submission" date="2023-03" db="EMBL/GenBank/DDBJ databases">
        <title>Massive genome expansion in bonnet fungi (Mycena s.s.) driven by repeated elements and novel gene families across ecological guilds.</title>
        <authorList>
            <consortium name="Lawrence Berkeley National Laboratory"/>
            <person name="Harder C.B."/>
            <person name="Miyauchi S."/>
            <person name="Viragh M."/>
            <person name="Kuo A."/>
            <person name="Thoen E."/>
            <person name="Andreopoulos B."/>
            <person name="Lu D."/>
            <person name="Skrede I."/>
            <person name="Drula E."/>
            <person name="Henrissat B."/>
            <person name="Morin E."/>
            <person name="Kohler A."/>
            <person name="Barry K."/>
            <person name="LaButti K."/>
            <person name="Morin E."/>
            <person name="Salamov A."/>
            <person name="Lipzen A."/>
            <person name="Mereny Z."/>
            <person name="Hegedus B."/>
            <person name="Baldrian P."/>
            <person name="Stursova M."/>
            <person name="Weitz H."/>
            <person name="Taylor A."/>
            <person name="Grigoriev I.V."/>
            <person name="Nagy L.G."/>
            <person name="Martin F."/>
            <person name="Kauserud H."/>
        </authorList>
    </citation>
    <scope>NUCLEOTIDE SEQUENCE</scope>
    <source>
        <strain evidence="2">CBHHK002</strain>
    </source>
</reference>
<feature type="region of interest" description="Disordered" evidence="1">
    <location>
        <begin position="258"/>
        <end position="281"/>
    </location>
</feature>
<proteinExistence type="predicted"/>
<evidence type="ECO:0000313" key="3">
    <source>
        <dbReference type="Proteomes" id="UP001218218"/>
    </source>
</evidence>
<evidence type="ECO:0000256" key="1">
    <source>
        <dbReference type="SAM" id="MobiDB-lite"/>
    </source>
</evidence>
<keyword evidence="3" id="KW-1185">Reference proteome</keyword>
<evidence type="ECO:0000313" key="2">
    <source>
        <dbReference type="EMBL" id="KAJ7343808.1"/>
    </source>
</evidence>